<dbReference type="PANTHER" id="PTHR38664:SF1">
    <property type="entry name" value="SLR0058 PROTEIN"/>
    <property type="match status" value="1"/>
</dbReference>
<protein>
    <recommendedName>
        <fullName evidence="4">Polyhydroxyalkanoate synthesis regulator phasin</fullName>
    </recommendedName>
</protein>
<proteinExistence type="predicted"/>
<keyword evidence="3" id="KW-1185">Reference proteome</keyword>
<dbReference type="AlphaFoldDB" id="D3P9I4"/>
<dbReference type="STRING" id="639282.DEFDS_1923"/>
<gene>
    <name evidence="2" type="ordered locus">DEFDS_1923</name>
</gene>
<evidence type="ECO:0000313" key="2">
    <source>
        <dbReference type="EMBL" id="BAI81374.1"/>
    </source>
</evidence>
<keyword evidence="1" id="KW-0175">Coiled coil</keyword>
<dbReference type="Proteomes" id="UP000001520">
    <property type="component" value="Chromosome"/>
</dbReference>
<dbReference type="EMBL" id="AP011529">
    <property type="protein sequence ID" value="BAI81374.1"/>
    <property type="molecule type" value="Genomic_DNA"/>
</dbReference>
<feature type="coiled-coil region" evidence="1">
    <location>
        <begin position="49"/>
        <end position="113"/>
    </location>
</feature>
<accession>D3P9I4</accession>
<dbReference type="PANTHER" id="PTHR38664">
    <property type="entry name" value="SLR0058 PROTEIN"/>
    <property type="match status" value="1"/>
</dbReference>
<evidence type="ECO:0000313" key="3">
    <source>
        <dbReference type="Proteomes" id="UP000001520"/>
    </source>
</evidence>
<evidence type="ECO:0000256" key="1">
    <source>
        <dbReference type="SAM" id="Coils"/>
    </source>
</evidence>
<name>D3P9I4_DEFDS</name>
<evidence type="ECO:0008006" key="4">
    <source>
        <dbReference type="Google" id="ProtNLM"/>
    </source>
</evidence>
<dbReference type="HOGENOM" id="CLU_131526_4_0_0"/>
<dbReference type="InterPro" id="IPR008769">
    <property type="entry name" value="PhaF_PhaI"/>
</dbReference>
<organism evidence="2 3">
    <name type="scientific">Deferribacter desulfuricans (strain DSM 14783 / JCM 11476 / NBRC 101012 / SSM1)</name>
    <dbReference type="NCBI Taxonomy" id="639282"/>
    <lineage>
        <taxon>Bacteria</taxon>
        <taxon>Pseudomonadati</taxon>
        <taxon>Deferribacterota</taxon>
        <taxon>Deferribacteres</taxon>
        <taxon>Deferribacterales</taxon>
        <taxon>Deferribacteraceae</taxon>
        <taxon>Deferribacter</taxon>
    </lineage>
</organism>
<dbReference type="eggNOG" id="COG3937">
    <property type="taxonomic scope" value="Bacteria"/>
</dbReference>
<sequence length="114" mass="13046">MEVAMNDLAKKFIVLGLGLAALTEEKARTFYESLIKKGEGALNQDSKFLKDIVENIDKNSKELEDALEKLLKSFAEKMNLVSKDDLKKMEMKIAELESKIDMLKKEFQSEEKQD</sequence>
<reference evidence="2 3" key="1">
    <citation type="journal article" date="2010" name="DNA Res.">
        <title>Bacterial lifestyle in a deep-sea hydrothermal vent chimney revealed by the genome sequence of the thermophilic bacterium Deferribacter desulfuricans SSM1.</title>
        <authorList>
            <person name="Takaki Y."/>
            <person name="Shimamura S."/>
            <person name="Nakagawa S."/>
            <person name="Fukuhara Y."/>
            <person name="Horikawa H."/>
            <person name="Ankai A."/>
            <person name="Harada T."/>
            <person name="Hosoyama A."/>
            <person name="Oguchi A."/>
            <person name="Fukui S."/>
            <person name="Fujita N."/>
            <person name="Takami H."/>
            <person name="Takai K."/>
        </authorList>
    </citation>
    <scope>NUCLEOTIDE SEQUENCE [LARGE SCALE GENOMIC DNA]</scope>
    <source>
        <strain evidence="3">DSM 14783 / JCM 11476 / NBRC 101012 / SSM1</strain>
    </source>
</reference>
<dbReference type="KEGG" id="ddf:DEFDS_1923"/>